<feature type="compositionally biased region" description="Polar residues" evidence="1">
    <location>
        <begin position="397"/>
        <end position="408"/>
    </location>
</feature>
<evidence type="ECO:0000313" key="3">
    <source>
        <dbReference type="Proteomes" id="UP000009168"/>
    </source>
</evidence>
<dbReference type="InParanoid" id="Q22H02"/>
<dbReference type="GeneID" id="7823632"/>
<dbReference type="Proteomes" id="UP000009168">
    <property type="component" value="Unassembled WGS sequence"/>
</dbReference>
<keyword evidence="3" id="KW-1185">Reference proteome</keyword>
<protein>
    <submittedName>
        <fullName evidence="2">Uncharacterized protein</fullName>
    </submittedName>
</protein>
<reference evidence="3" key="1">
    <citation type="journal article" date="2006" name="PLoS Biol.">
        <title>Macronuclear genome sequence of the ciliate Tetrahymena thermophila, a model eukaryote.</title>
        <authorList>
            <person name="Eisen J.A."/>
            <person name="Coyne R.S."/>
            <person name="Wu M."/>
            <person name="Wu D."/>
            <person name="Thiagarajan M."/>
            <person name="Wortman J.R."/>
            <person name="Badger J.H."/>
            <person name="Ren Q."/>
            <person name="Amedeo P."/>
            <person name="Jones K.M."/>
            <person name="Tallon L.J."/>
            <person name="Delcher A.L."/>
            <person name="Salzberg S.L."/>
            <person name="Silva J.C."/>
            <person name="Haas B.J."/>
            <person name="Majoros W.H."/>
            <person name="Farzad M."/>
            <person name="Carlton J.M."/>
            <person name="Smith R.K. Jr."/>
            <person name="Garg J."/>
            <person name="Pearlman R.E."/>
            <person name="Karrer K.M."/>
            <person name="Sun L."/>
            <person name="Manning G."/>
            <person name="Elde N.C."/>
            <person name="Turkewitz A.P."/>
            <person name="Asai D.J."/>
            <person name="Wilkes D.E."/>
            <person name="Wang Y."/>
            <person name="Cai H."/>
            <person name="Collins K."/>
            <person name="Stewart B.A."/>
            <person name="Lee S.R."/>
            <person name="Wilamowska K."/>
            <person name="Weinberg Z."/>
            <person name="Ruzzo W.L."/>
            <person name="Wloga D."/>
            <person name="Gaertig J."/>
            <person name="Frankel J."/>
            <person name="Tsao C.-C."/>
            <person name="Gorovsky M.A."/>
            <person name="Keeling P.J."/>
            <person name="Waller R.F."/>
            <person name="Patron N.J."/>
            <person name="Cherry J.M."/>
            <person name="Stover N.A."/>
            <person name="Krieger C.J."/>
            <person name="del Toro C."/>
            <person name="Ryder H.F."/>
            <person name="Williamson S.C."/>
            <person name="Barbeau R.A."/>
            <person name="Hamilton E.P."/>
            <person name="Orias E."/>
        </authorList>
    </citation>
    <scope>NUCLEOTIDE SEQUENCE [LARGE SCALE GENOMIC DNA]</scope>
    <source>
        <strain evidence="3">SB210</strain>
    </source>
</reference>
<proteinExistence type="predicted"/>
<dbReference type="HOGENOM" id="CLU_543488_0_0_1"/>
<gene>
    <name evidence="2" type="ORF">TTHERM_00655500</name>
</gene>
<feature type="compositionally biased region" description="Basic and acidic residues" evidence="1">
    <location>
        <begin position="387"/>
        <end position="396"/>
    </location>
</feature>
<feature type="region of interest" description="Disordered" evidence="1">
    <location>
        <begin position="385"/>
        <end position="415"/>
    </location>
</feature>
<dbReference type="EMBL" id="GG662502">
    <property type="protein sequence ID" value="EAR84522.2"/>
    <property type="molecule type" value="Genomic_DNA"/>
</dbReference>
<dbReference type="KEGG" id="tet:TTHERM_00655500"/>
<evidence type="ECO:0000313" key="2">
    <source>
        <dbReference type="EMBL" id="EAR84522.2"/>
    </source>
</evidence>
<name>Q22H02_TETTS</name>
<dbReference type="AlphaFoldDB" id="Q22H02"/>
<evidence type="ECO:0000256" key="1">
    <source>
        <dbReference type="SAM" id="MobiDB-lite"/>
    </source>
</evidence>
<accession>Q22H02</accession>
<dbReference type="RefSeq" id="XP_001032185.2">
    <property type="nucleotide sequence ID" value="XM_001032185.2"/>
</dbReference>
<organism evidence="2 3">
    <name type="scientific">Tetrahymena thermophila (strain SB210)</name>
    <dbReference type="NCBI Taxonomy" id="312017"/>
    <lineage>
        <taxon>Eukaryota</taxon>
        <taxon>Sar</taxon>
        <taxon>Alveolata</taxon>
        <taxon>Ciliophora</taxon>
        <taxon>Intramacronucleata</taxon>
        <taxon>Oligohymenophorea</taxon>
        <taxon>Hymenostomatida</taxon>
        <taxon>Tetrahymenina</taxon>
        <taxon>Tetrahymenidae</taxon>
        <taxon>Tetrahymena</taxon>
    </lineage>
</organism>
<sequence>MFAICLRPQKTKENESVIQTSSKDHAIKEDETKVVSKSLAKIEQKENKQVSIAKQEQVKQVTLSLSQLKVTKEDNSEKSQPKQSKEDHCELIQSKNEEKIKDDCNFDDQNNLKKIMDIKIFLTSDIQGNMNLREIYQDKDLLNRIILKQRFLKDKNHFDAKEYFGGSGLKKNELDQIFKQNKLTNSINSLFSKLSCCSLANTETVKTEHKHEIEITDNGILNKNFIDKQFNPYPQVDSVLSSFSSSENIQACLKQKDSQNQINSINTNDSSQSETEKQSYQMCSLKQGLIRPQSHQRDKFYQTVDFKKSQFTQEKTKLSLFHLNNQMTCKIQSTDKLQIKQKKHSFLQVEQVQKNIKIEKASCARKYTDGQNQIIKYIKDQLGQKNLSKEPKDQKSHLNLSATQSPQKNPLERGLKSENQCKIFNESTLSQTKEDFVQQNNNFKPQSPVQIFQKNFNIIQNLKNIHIYISLGTKNSIKQLQSVRKCLFYSQNTRTDKNQHA</sequence>